<gene>
    <name evidence="1" type="ORF">KSP39_PZI003547</name>
</gene>
<dbReference type="EMBL" id="JBBWWQ010000003">
    <property type="protein sequence ID" value="KAK8951291.1"/>
    <property type="molecule type" value="Genomic_DNA"/>
</dbReference>
<proteinExistence type="predicted"/>
<organism evidence="1 2">
    <name type="scientific">Platanthera zijinensis</name>
    <dbReference type="NCBI Taxonomy" id="2320716"/>
    <lineage>
        <taxon>Eukaryota</taxon>
        <taxon>Viridiplantae</taxon>
        <taxon>Streptophyta</taxon>
        <taxon>Embryophyta</taxon>
        <taxon>Tracheophyta</taxon>
        <taxon>Spermatophyta</taxon>
        <taxon>Magnoliopsida</taxon>
        <taxon>Liliopsida</taxon>
        <taxon>Asparagales</taxon>
        <taxon>Orchidaceae</taxon>
        <taxon>Orchidoideae</taxon>
        <taxon>Orchideae</taxon>
        <taxon>Orchidinae</taxon>
        <taxon>Platanthera</taxon>
    </lineage>
</organism>
<comment type="caution">
    <text evidence="1">The sequence shown here is derived from an EMBL/GenBank/DDBJ whole genome shotgun (WGS) entry which is preliminary data.</text>
</comment>
<evidence type="ECO:0000313" key="2">
    <source>
        <dbReference type="Proteomes" id="UP001418222"/>
    </source>
</evidence>
<protein>
    <submittedName>
        <fullName evidence="1">Uncharacterized protein</fullName>
    </submittedName>
</protein>
<name>A0AAP0BW07_9ASPA</name>
<dbReference type="AlphaFoldDB" id="A0AAP0BW07"/>
<keyword evidence="2" id="KW-1185">Reference proteome</keyword>
<dbReference type="Proteomes" id="UP001418222">
    <property type="component" value="Unassembled WGS sequence"/>
</dbReference>
<evidence type="ECO:0000313" key="1">
    <source>
        <dbReference type="EMBL" id="KAK8951291.1"/>
    </source>
</evidence>
<reference evidence="1 2" key="1">
    <citation type="journal article" date="2022" name="Nat. Plants">
        <title>Genomes of leafy and leafless Platanthera orchids illuminate the evolution of mycoheterotrophy.</title>
        <authorList>
            <person name="Li M.H."/>
            <person name="Liu K.W."/>
            <person name="Li Z."/>
            <person name="Lu H.C."/>
            <person name="Ye Q.L."/>
            <person name="Zhang D."/>
            <person name="Wang J.Y."/>
            <person name="Li Y.F."/>
            <person name="Zhong Z.M."/>
            <person name="Liu X."/>
            <person name="Yu X."/>
            <person name="Liu D.K."/>
            <person name="Tu X.D."/>
            <person name="Liu B."/>
            <person name="Hao Y."/>
            <person name="Liao X.Y."/>
            <person name="Jiang Y.T."/>
            <person name="Sun W.H."/>
            <person name="Chen J."/>
            <person name="Chen Y.Q."/>
            <person name="Ai Y."/>
            <person name="Zhai J.W."/>
            <person name="Wu S.S."/>
            <person name="Zhou Z."/>
            <person name="Hsiao Y.Y."/>
            <person name="Wu W.L."/>
            <person name="Chen Y.Y."/>
            <person name="Lin Y.F."/>
            <person name="Hsu J.L."/>
            <person name="Li C.Y."/>
            <person name="Wang Z.W."/>
            <person name="Zhao X."/>
            <person name="Zhong W.Y."/>
            <person name="Ma X.K."/>
            <person name="Ma L."/>
            <person name="Huang J."/>
            <person name="Chen G.Z."/>
            <person name="Huang M.Z."/>
            <person name="Huang L."/>
            <person name="Peng D.H."/>
            <person name="Luo Y.B."/>
            <person name="Zou S.Q."/>
            <person name="Chen S.P."/>
            <person name="Lan S."/>
            <person name="Tsai W.C."/>
            <person name="Van de Peer Y."/>
            <person name="Liu Z.J."/>
        </authorList>
    </citation>
    <scope>NUCLEOTIDE SEQUENCE [LARGE SCALE GENOMIC DNA]</scope>
    <source>
        <strain evidence="1">Lor287</strain>
    </source>
</reference>
<accession>A0AAP0BW07</accession>
<sequence length="122" mass="13900">MHGSTQILSMQVFYSIPHNGGTKDSMQRSSMRSIKSSGEVFVNSNSDNKVGGGLGKLFGKLQTLIYKHFSLMMICVFHICQRLLPINHLLSWGLTMWLALLTEAPYTPTLLYLPYYYKMDFI</sequence>